<dbReference type="AlphaFoldDB" id="A0A417YD64"/>
<organism evidence="2 3">
    <name type="scientific">Neobacillus notoginsengisoli</name>
    <dbReference type="NCBI Taxonomy" id="1578198"/>
    <lineage>
        <taxon>Bacteria</taxon>
        <taxon>Bacillati</taxon>
        <taxon>Bacillota</taxon>
        <taxon>Bacilli</taxon>
        <taxon>Bacillales</taxon>
        <taxon>Bacillaceae</taxon>
        <taxon>Neobacillus</taxon>
    </lineage>
</organism>
<dbReference type="Pfam" id="PF07228">
    <property type="entry name" value="SpoIIE"/>
    <property type="match status" value="1"/>
</dbReference>
<name>A0A417YD64_9BACI</name>
<reference evidence="2 3" key="1">
    <citation type="journal article" date="2017" name="Int. J. Syst. Evol. Microbiol.">
        <title>Bacillus notoginsengisoli sp. nov., a novel bacterium isolated from the rhizosphere of Panax notoginseng.</title>
        <authorList>
            <person name="Zhang M.Y."/>
            <person name="Cheng J."/>
            <person name="Cai Y."/>
            <person name="Zhang T.Y."/>
            <person name="Wu Y.Y."/>
            <person name="Manikprabhu D."/>
            <person name="Li W.J."/>
            <person name="Zhang Y.X."/>
        </authorList>
    </citation>
    <scope>NUCLEOTIDE SEQUENCE [LARGE SCALE GENOMIC DNA]</scope>
    <source>
        <strain evidence="2 3">JCM 30743</strain>
    </source>
</reference>
<gene>
    <name evidence="2" type="ORF">D1B31_23575</name>
</gene>
<dbReference type="PANTHER" id="PTHR35801:SF1">
    <property type="entry name" value="PHOSPHOSERINE PHOSPHATASE RSBX"/>
    <property type="match status" value="1"/>
</dbReference>
<evidence type="ECO:0000313" key="3">
    <source>
        <dbReference type="Proteomes" id="UP000284416"/>
    </source>
</evidence>
<dbReference type="OrthoDB" id="1090916at2"/>
<dbReference type="InterPro" id="IPR036457">
    <property type="entry name" value="PPM-type-like_dom_sf"/>
</dbReference>
<proteinExistence type="predicted"/>
<dbReference type="InterPro" id="IPR001932">
    <property type="entry name" value="PPM-type_phosphatase-like_dom"/>
</dbReference>
<dbReference type="Gene3D" id="3.60.40.10">
    <property type="entry name" value="PPM-type phosphatase domain"/>
    <property type="match status" value="1"/>
</dbReference>
<comment type="caution">
    <text evidence="2">The sequence shown here is derived from an EMBL/GenBank/DDBJ whole genome shotgun (WGS) entry which is preliminary data.</text>
</comment>
<dbReference type="Proteomes" id="UP000284416">
    <property type="component" value="Unassembled WGS sequence"/>
</dbReference>
<accession>A0A417YD64</accession>
<evidence type="ECO:0000259" key="1">
    <source>
        <dbReference type="SMART" id="SM00331"/>
    </source>
</evidence>
<dbReference type="PANTHER" id="PTHR35801">
    <property type="entry name" value="PHOSPHOSERINE PHOSPHATASE RSBX"/>
    <property type="match status" value="1"/>
</dbReference>
<dbReference type="RefSeq" id="WP_118924960.1">
    <property type="nucleotide sequence ID" value="NZ_QWEG01000030.1"/>
</dbReference>
<protein>
    <submittedName>
        <fullName evidence="2">Phosphoserine phosphatase</fullName>
    </submittedName>
</protein>
<sequence>MNHLVKRNIEVYAHQTAKEGKSYCGDSYFFLATDDYFVCVLADGLGSGQYAYEASHAAVVAVEENHHEDVDTLMKFCNQALANKRGAAVSVLKVYFHAREFVYSCVGNIRFFLYSSKGKLTYPLPVTGYLSGKPQTYHTQRFSYDPHSKFLIFSDGYEFQGVKALLKGLFPVEMIADEIKRKYQTKSDDATFIVGSLH</sequence>
<feature type="domain" description="PPM-type phosphatase" evidence="1">
    <location>
        <begin position="6"/>
        <end position="197"/>
    </location>
</feature>
<dbReference type="InterPro" id="IPR039248">
    <property type="entry name" value="Ptase_RsbX"/>
</dbReference>
<dbReference type="EMBL" id="QWEG01000030">
    <property type="protein sequence ID" value="RHW30563.1"/>
    <property type="molecule type" value="Genomic_DNA"/>
</dbReference>
<dbReference type="SMART" id="SM00331">
    <property type="entry name" value="PP2C_SIG"/>
    <property type="match status" value="1"/>
</dbReference>
<keyword evidence="3" id="KW-1185">Reference proteome</keyword>
<evidence type="ECO:0000313" key="2">
    <source>
        <dbReference type="EMBL" id="RHW30563.1"/>
    </source>
</evidence>
<dbReference type="SUPFAM" id="SSF81606">
    <property type="entry name" value="PP2C-like"/>
    <property type="match status" value="1"/>
</dbReference>